<dbReference type="KEGG" id="mmaa:FR932_17060"/>
<feature type="domain" description="Response regulatory" evidence="6">
    <location>
        <begin position="14"/>
        <end position="128"/>
    </location>
</feature>
<organism evidence="7 8">
    <name type="scientific">Moritella marina ATCC 15381</name>
    <dbReference type="NCBI Taxonomy" id="1202962"/>
    <lineage>
        <taxon>Bacteria</taxon>
        <taxon>Pseudomonadati</taxon>
        <taxon>Pseudomonadota</taxon>
        <taxon>Gammaproteobacteria</taxon>
        <taxon>Alteromonadales</taxon>
        <taxon>Moritellaceae</taxon>
        <taxon>Moritella</taxon>
    </lineage>
</organism>
<dbReference type="Pfam" id="PF00072">
    <property type="entry name" value="Response_reg"/>
    <property type="match status" value="1"/>
</dbReference>
<dbReference type="PANTHER" id="PTHR44688">
    <property type="entry name" value="DNA-BINDING TRANSCRIPTIONAL ACTIVATOR DEVR_DOSR"/>
    <property type="match status" value="1"/>
</dbReference>
<dbReference type="PROSITE" id="PS00622">
    <property type="entry name" value="HTH_LUXR_1"/>
    <property type="match status" value="1"/>
</dbReference>
<dbReference type="SMART" id="SM00421">
    <property type="entry name" value="HTH_LUXR"/>
    <property type="match status" value="1"/>
</dbReference>
<dbReference type="GO" id="GO:0003677">
    <property type="term" value="F:DNA binding"/>
    <property type="evidence" value="ECO:0007669"/>
    <property type="project" value="UniProtKB-KW"/>
</dbReference>
<sequence length="206" mass="22573">MSQKPVTGYELSVPVYVVDDDESVRDSLAFMLDGYDINVTTYAGGPSFLDNAEIMLPGCVILDSRMPELRGQDVQAILTQCNSPLSIIFLTGHGDVSMAVDAFKSGAVDFFQKPVDGEKLVQAIMLAADKSVARSQQLSALLSYQSLTEREQDILLLLVQGKRNQQIADILCIAVRTVEVHRSSLMKKFQAKTIAELVLQYGLAIN</sequence>
<dbReference type="InterPro" id="IPR036388">
    <property type="entry name" value="WH-like_DNA-bd_sf"/>
</dbReference>
<feature type="modified residue" description="4-aspartylphosphate" evidence="4">
    <location>
        <position position="63"/>
    </location>
</feature>
<proteinExistence type="predicted"/>
<accession>A0A5J6WR96</accession>
<keyword evidence="4" id="KW-0597">Phosphoprotein</keyword>
<dbReference type="Gene3D" id="1.10.10.10">
    <property type="entry name" value="Winged helix-like DNA-binding domain superfamily/Winged helix DNA-binding domain"/>
    <property type="match status" value="1"/>
</dbReference>
<dbReference type="Gene3D" id="3.40.50.2300">
    <property type="match status" value="1"/>
</dbReference>
<evidence type="ECO:0000256" key="4">
    <source>
        <dbReference type="PROSITE-ProRule" id="PRU00169"/>
    </source>
</evidence>
<gene>
    <name evidence="7" type="ORF">FR932_17060</name>
</gene>
<dbReference type="EMBL" id="CP044399">
    <property type="protein sequence ID" value="QFI39425.1"/>
    <property type="molecule type" value="Genomic_DNA"/>
</dbReference>
<protein>
    <submittedName>
        <fullName evidence="7">Response regulator transcription factor</fullName>
    </submittedName>
</protein>
<dbReference type="InterPro" id="IPR011006">
    <property type="entry name" value="CheY-like_superfamily"/>
</dbReference>
<dbReference type="Pfam" id="PF00196">
    <property type="entry name" value="GerE"/>
    <property type="match status" value="1"/>
</dbReference>
<evidence type="ECO:0000313" key="8">
    <source>
        <dbReference type="Proteomes" id="UP000327424"/>
    </source>
</evidence>
<dbReference type="AlphaFoldDB" id="A0A5J6WR96"/>
<name>A0A5J6WR96_MORMI</name>
<dbReference type="PROSITE" id="PS50043">
    <property type="entry name" value="HTH_LUXR_2"/>
    <property type="match status" value="1"/>
</dbReference>
<dbReference type="GO" id="GO:0006355">
    <property type="term" value="P:regulation of DNA-templated transcription"/>
    <property type="evidence" value="ECO:0007669"/>
    <property type="project" value="InterPro"/>
</dbReference>
<dbReference type="SUPFAM" id="SSF46894">
    <property type="entry name" value="C-terminal effector domain of the bipartite response regulators"/>
    <property type="match status" value="1"/>
</dbReference>
<evidence type="ECO:0000259" key="6">
    <source>
        <dbReference type="PROSITE" id="PS50110"/>
    </source>
</evidence>
<dbReference type="CDD" id="cd17537">
    <property type="entry name" value="REC_FixJ"/>
    <property type="match status" value="1"/>
</dbReference>
<dbReference type="CDD" id="cd06170">
    <property type="entry name" value="LuxR_C_like"/>
    <property type="match status" value="1"/>
</dbReference>
<keyword evidence="3" id="KW-0804">Transcription</keyword>
<keyword evidence="2" id="KW-0238">DNA-binding</keyword>
<dbReference type="PRINTS" id="PR00038">
    <property type="entry name" value="HTHLUXR"/>
</dbReference>
<evidence type="ECO:0000313" key="7">
    <source>
        <dbReference type="EMBL" id="QFI39425.1"/>
    </source>
</evidence>
<keyword evidence="1" id="KW-0805">Transcription regulation</keyword>
<dbReference type="OrthoDB" id="9802186at2"/>
<dbReference type="GO" id="GO:0000160">
    <property type="term" value="P:phosphorelay signal transduction system"/>
    <property type="evidence" value="ECO:0007669"/>
    <property type="project" value="InterPro"/>
</dbReference>
<dbReference type="PROSITE" id="PS50110">
    <property type="entry name" value="RESPONSE_REGULATORY"/>
    <property type="match status" value="1"/>
</dbReference>
<dbReference type="PANTHER" id="PTHR44688:SF16">
    <property type="entry name" value="DNA-BINDING TRANSCRIPTIONAL ACTIVATOR DEVR_DOSR"/>
    <property type="match status" value="1"/>
</dbReference>
<keyword evidence="8" id="KW-1185">Reference proteome</keyword>
<evidence type="ECO:0000256" key="2">
    <source>
        <dbReference type="ARBA" id="ARBA00023125"/>
    </source>
</evidence>
<evidence type="ECO:0000259" key="5">
    <source>
        <dbReference type="PROSITE" id="PS50043"/>
    </source>
</evidence>
<dbReference type="SMART" id="SM00448">
    <property type="entry name" value="REC"/>
    <property type="match status" value="1"/>
</dbReference>
<dbReference type="SUPFAM" id="SSF52172">
    <property type="entry name" value="CheY-like"/>
    <property type="match status" value="1"/>
</dbReference>
<evidence type="ECO:0000256" key="3">
    <source>
        <dbReference type="ARBA" id="ARBA00023163"/>
    </source>
</evidence>
<dbReference type="Proteomes" id="UP000327424">
    <property type="component" value="Chromosome"/>
</dbReference>
<dbReference type="InterPro" id="IPR000792">
    <property type="entry name" value="Tscrpt_reg_LuxR_C"/>
</dbReference>
<feature type="domain" description="HTH luxR-type" evidence="5">
    <location>
        <begin position="140"/>
        <end position="206"/>
    </location>
</feature>
<dbReference type="InterPro" id="IPR001789">
    <property type="entry name" value="Sig_transdc_resp-reg_receiver"/>
</dbReference>
<reference evidence="7 8" key="1">
    <citation type="submission" date="2019-09" db="EMBL/GenBank/DDBJ databases">
        <title>Hybrid Assembly of the complete Genome of the Deep-Sea Bacterium Moritella marina from long Nanopore and Illumina reads.</title>
        <authorList>
            <person name="Magin S."/>
            <person name="Georgoulis A."/>
            <person name="Papadimitriou K."/>
            <person name="Iliakis G."/>
            <person name="Vorgias C.E."/>
        </authorList>
    </citation>
    <scope>NUCLEOTIDE SEQUENCE [LARGE SCALE GENOMIC DNA]</scope>
    <source>
        <strain evidence="7 8">MP-1</strain>
    </source>
</reference>
<dbReference type="InterPro" id="IPR016032">
    <property type="entry name" value="Sig_transdc_resp-reg_C-effctor"/>
</dbReference>
<dbReference type="RefSeq" id="WP_019441210.1">
    <property type="nucleotide sequence ID" value="NZ_ALOE01000014.1"/>
</dbReference>
<evidence type="ECO:0000256" key="1">
    <source>
        <dbReference type="ARBA" id="ARBA00023015"/>
    </source>
</evidence>